<feature type="compositionally biased region" description="Acidic residues" evidence="1">
    <location>
        <begin position="37"/>
        <end position="53"/>
    </location>
</feature>
<feature type="compositionally biased region" description="Polar residues" evidence="1">
    <location>
        <begin position="89"/>
        <end position="102"/>
    </location>
</feature>
<proteinExistence type="predicted"/>
<feature type="region of interest" description="Disordered" evidence="1">
    <location>
        <begin position="87"/>
        <end position="125"/>
    </location>
</feature>
<evidence type="ECO:0000313" key="3">
    <source>
        <dbReference type="Proteomes" id="UP000252139"/>
    </source>
</evidence>
<dbReference type="Proteomes" id="UP000252139">
    <property type="component" value="Unassembled WGS sequence"/>
</dbReference>
<accession>A0A367IYB8</accession>
<feature type="region of interest" description="Disordered" evidence="1">
    <location>
        <begin position="32"/>
        <end position="66"/>
    </location>
</feature>
<name>A0A367IYB8_RHIAZ</name>
<dbReference type="EMBL" id="PJQL01002941">
    <property type="protein sequence ID" value="RCH82652.1"/>
    <property type="molecule type" value="Genomic_DNA"/>
</dbReference>
<reference evidence="2 3" key="1">
    <citation type="journal article" date="2018" name="G3 (Bethesda)">
        <title>Phylogenetic and Phylogenomic Definition of Rhizopus Species.</title>
        <authorList>
            <person name="Gryganskyi A.P."/>
            <person name="Golan J."/>
            <person name="Dolatabadi S."/>
            <person name="Mondo S."/>
            <person name="Robb S."/>
            <person name="Idnurm A."/>
            <person name="Muszewska A."/>
            <person name="Steczkiewicz K."/>
            <person name="Masonjones S."/>
            <person name="Liao H.L."/>
            <person name="Gajdeczka M.T."/>
            <person name="Anike F."/>
            <person name="Vuek A."/>
            <person name="Anishchenko I.M."/>
            <person name="Voigt K."/>
            <person name="de Hoog G.S."/>
            <person name="Smith M.E."/>
            <person name="Heitman J."/>
            <person name="Vilgalys R."/>
            <person name="Stajich J.E."/>
        </authorList>
    </citation>
    <scope>NUCLEOTIDE SEQUENCE [LARGE SCALE GENOMIC DNA]</scope>
    <source>
        <strain evidence="2 3">CBS 357.93</strain>
    </source>
</reference>
<keyword evidence="3" id="KW-1185">Reference proteome</keyword>
<sequence length="125" mass="14093">MATRSFEYSRRNFSLNPHKKCDFCSLNIPTVNTQVQDSDEDSDDSDYREEDGEAMSTTSDKEGDDLIDEDETRIQLASNHEFVAYKPVTNHSGGDAYNQTHNKPWFTESYTSSSSGASTWTSNSI</sequence>
<gene>
    <name evidence="2" type="ORF">CU097_004090</name>
</gene>
<dbReference type="AlphaFoldDB" id="A0A367IYB8"/>
<feature type="compositionally biased region" description="Low complexity" evidence="1">
    <location>
        <begin position="107"/>
        <end position="125"/>
    </location>
</feature>
<organism evidence="2 3">
    <name type="scientific">Rhizopus azygosporus</name>
    <name type="common">Rhizopus microsporus var. azygosporus</name>
    <dbReference type="NCBI Taxonomy" id="86630"/>
    <lineage>
        <taxon>Eukaryota</taxon>
        <taxon>Fungi</taxon>
        <taxon>Fungi incertae sedis</taxon>
        <taxon>Mucoromycota</taxon>
        <taxon>Mucoromycotina</taxon>
        <taxon>Mucoromycetes</taxon>
        <taxon>Mucorales</taxon>
        <taxon>Mucorineae</taxon>
        <taxon>Rhizopodaceae</taxon>
        <taxon>Rhizopus</taxon>
    </lineage>
</organism>
<evidence type="ECO:0000256" key="1">
    <source>
        <dbReference type="SAM" id="MobiDB-lite"/>
    </source>
</evidence>
<comment type="caution">
    <text evidence="2">The sequence shown here is derived from an EMBL/GenBank/DDBJ whole genome shotgun (WGS) entry which is preliminary data.</text>
</comment>
<protein>
    <submittedName>
        <fullName evidence="2">Uncharacterized protein</fullName>
    </submittedName>
</protein>
<evidence type="ECO:0000313" key="2">
    <source>
        <dbReference type="EMBL" id="RCH82652.1"/>
    </source>
</evidence>